<feature type="domain" description="GST N-terminal" evidence="1">
    <location>
        <begin position="1"/>
        <end position="76"/>
    </location>
</feature>
<dbReference type="PROSITE" id="PS50404">
    <property type="entry name" value="GST_NTER"/>
    <property type="match status" value="1"/>
</dbReference>
<dbReference type="Pfam" id="PF13410">
    <property type="entry name" value="GST_C_2"/>
    <property type="match status" value="1"/>
</dbReference>
<dbReference type="GO" id="GO:0004364">
    <property type="term" value="F:glutathione transferase activity"/>
    <property type="evidence" value="ECO:0007669"/>
    <property type="project" value="TreeGrafter"/>
</dbReference>
<dbReference type="KEGG" id="pfy:PFICI_15372"/>
<dbReference type="InterPro" id="IPR036249">
    <property type="entry name" value="Thioredoxin-like_sf"/>
</dbReference>
<evidence type="ECO:0000313" key="3">
    <source>
        <dbReference type="Proteomes" id="UP000030651"/>
    </source>
</evidence>
<dbReference type="EMBL" id="KI912125">
    <property type="protein sequence ID" value="ETS72980.1"/>
    <property type="molecule type" value="Genomic_DNA"/>
</dbReference>
<protein>
    <recommendedName>
        <fullName evidence="1">GST N-terminal domain-containing protein</fullName>
    </recommendedName>
</protein>
<dbReference type="GeneID" id="19280385"/>
<dbReference type="Gene3D" id="1.20.1050.10">
    <property type="match status" value="1"/>
</dbReference>
<gene>
    <name evidence="2" type="ORF">PFICI_15372</name>
</gene>
<dbReference type="InParanoid" id="W3WGD0"/>
<dbReference type="RefSeq" id="XP_007842144.1">
    <property type="nucleotide sequence ID" value="XM_007843953.1"/>
</dbReference>
<dbReference type="PANTHER" id="PTHR42673">
    <property type="entry name" value="MALEYLACETOACETATE ISOMERASE"/>
    <property type="match status" value="1"/>
</dbReference>
<dbReference type="GO" id="GO:0006559">
    <property type="term" value="P:L-phenylalanine catabolic process"/>
    <property type="evidence" value="ECO:0007669"/>
    <property type="project" value="TreeGrafter"/>
</dbReference>
<evidence type="ECO:0000259" key="1">
    <source>
        <dbReference type="PROSITE" id="PS50404"/>
    </source>
</evidence>
<reference evidence="3" key="1">
    <citation type="journal article" date="2015" name="BMC Genomics">
        <title>Genomic and transcriptomic analysis of the endophytic fungus Pestalotiopsis fici reveals its lifestyle and high potential for synthesis of natural products.</title>
        <authorList>
            <person name="Wang X."/>
            <person name="Zhang X."/>
            <person name="Liu L."/>
            <person name="Xiang M."/>
            <person name="Wang W."/>
            <person name="Sun X."/>
            <person name="Che Y."/>
            <person name="Guo L."/>
            <person name="Liu G."/>
            <person name="Guo L."/>
            <person name="Wang C."/>
            <person name="Yin W.B."/>
            <person name="Stadler M."/>
            <person name="Zhang X."/>
            <person name="Liu X."/>
        </authorList>
    </citation>
    <scope>NUCLEOTIDE SEQUENCE [LARGE SCALE GENOMIC DNA]</scope>
    <source>
        <strain evidence="3">W106-1 / CGMCC3.15140</strain>
    </source>
</reference>
<dbReference type="InterPro" id="IPR004045">
    <property type="entry name" value="Glutathione_S-Trfase_N"/>
</dbReference>
<organism evidence="2 3">
    <name type="scientific">Pestalotiopsis fici (strain W106-1 / CGMCC3.15140)</name>
    <dbReference type="NCBI Taxonomy" id="1229662"/>
    <lineage>
        <taxon>Eukaryota</taxon>
        <taxon>Fungi</taxon>
        <taxon>Dikarya</taxon>
        <taxon>Ascomycota</taxon>
        <taxon>Pezizomycotina</taxon>
        <taxon>Sordariomycetes</taxon>
        <taxon>Xylariomycetidae</taxon>
        <taxon>Amphisphaeriales</taxon>
        <taxon>Sporocadaceae</taxon>
        <taxon>Pestalotiopsis</taxon>
    </lineage>
</organism>
<dbReference type="Gene3D" id="3.40.30.10">
    <property type="entry name" value="Glutaredoxin"/>
    <property type="match status" value="1"/>
</dbReference>
<name>W3WGD0_PESFW</name>
<proteinExistence type="predicted"/>
<dbReference type="AlphaFoldDB" id="W3WGD0"/>
<accession>W3WGD0</accession>
<dbReference type="OMA" id="CPMNIEA"/>
<dbReference type="eggNOG" id="ENOG502S6XX">
    <property type="taxonomic scope" value="Eukaryota"/>
</dbReference>
<dbReference type="HOGENOM" id="CLU_070658_1_0_1"/>
<dbReference type="OrthoDB" id="249703at2759"/>
<dbReference type="Proteomes" id="UP000030651">
    <property type="component" value="Unassembled WGS sequence"/>
</dbReference>
<dbReference type="InterPro" id="IPR036282">
    <property type="entry name" value="Glutathione-S-Trfase_C_sf"/>
</dbReference>
<keyword evidence="3" id="KW-1185">Reference proteome</keyword>
<dbReference type="GO" id="GO:0016034">
    <property type="term" value="F:maleylacetoacetate isomerase activity"/>
    <property type="evidence" value="ECO:0007669"/>
    <property type="project" value="TreeGrafter"/>
</dbReference>
<dbReference type="PANTHER" id="PTHR42673:SF22">
    <property type="entry name" value="GST N-TERMINAL DOMAIN-CONTAINING PROTEIN"/>
    <property type="match status" value="1"/>
</dbReference>
<sequence length="247" mass="28714">MAQSWTARVVLLLDFFEIPYSPRYYNIYDSASRPSDKYLEGRLVPMLQPIASDSSFIIEDSLAICEYLAEAFPDRNLWPRDDRLRAFARSAAAQMHAGFNELRNTYHTNFVARYTGDIPINDTAKKEIAKMLGIWYHARIQTKTRLAELGEKDHGFLFGSFSIADAFFWPVLWRFRSYQLPLDNITEDALQWMNTMWGHPVMLAQARGYFEQAKDAATRVDKFDDIFKHVPGVHYGHFDQDWSFKSG</sequence>
<dbReference type="SUPFAM" id="SSF52833">
    <property type="entry name" value="Thioredoxin-like"/>
    <property type="match status" value="1"/>
</dbReference>
<dbReference type="Pfam" id="PF13417">
    <property type="entry name" value="GST_N_3"/>
    <property type="match status" value="1"/>
</dbReference>
<dbReference type="GO" id="GO:0006749">
    <property type="term" value="P:glutathione metabolic process"/>
    <property type="evidence" value="ECO:0007669"/>
    <property type="project" value="TreeGrafter"/>
</dbReference>
<evidence type="ECO:0000313" key="2">
    <source>
        <dbReference type="EMBL" id="ETS72980.1"/>
    </source>
</evidence>
<dbReference type="SUPFAM" id="SSF47616">
    <property type="entry name" value="GST C-terminal domain-like"/>
    <property type="match status" value="1"/>
</dbReference>